<evidence type="ECO:0000256" key="2">
    <source>
        <dbReference type="ARBA" id="ARBA00022670"/>
    </source>
</evidence>
<protein>
    <recommendedName>
        <fullName evidence="6">Peptidase S8/S53 domain-containing protein</fullName>
    </recommendedName>
</protein>
<dbReference type="PANTHER" id="PTHR43806">
    <property type="entry name" value="PEPTIDASE S8"/>
    <property type="match status" value="1"/>
</dbReference>
<dbReference type="Gene3D" id="3.40.50.200">
    <property type="entry name" value="Peptidase S8/S53 domain"/>
    <property type="match status" value="1"/>
</dbReference>
<keyword evidence="3" id="KW-0378">Hydrolase</keyword>
<evidence type="ECO:0000256" key="3">
    <source>
        <dbReference type="ARBA" id="ARBA00022801"/>
    </source>
</evidence>
<organism evidence="7 8">
    <name type="scientific">Patiria miniata</name>
    <name type="common">Bat star</name>
    <name type="synonym">Asterina miniata</name>
    <dbReference type="NCBI Taxonomy" id="46514"/>
    <lineage>
        <taxon>Eukaryota</taxon>
        <taxon>Metazoa</taxon>
        <taxon>Echinodermata</taxon>
        <taxon>Eleutherozoa</taxon>
        <taxon>Asterozoa</taxon>
        <taxon>Asteroidea</taxon>
        <taxon>Valvatacea</taxon>
        <taxon>Valvatida</taxon>
        <taxon>Asterinidae</taxon>
        <taxon>Patiria</taxon>
    </lineage>
</organism>
<evidence type="ECO:0000259" key="6">
    <source>
        <dbReference type="Pfam" id="PF00082"/>
    </source>
</evidence>
<dbReference type="InterPro" id="IPR050131">
    <property type="entry name" value="Peptidase_S8_subtilisin-like"/>
</dbReference>
<dbReference type="EnsemblMetazoa" id="XM_038215902.1">
    <property type="protein sequence ID" value="XP_038071830.1"/>
    <property type="gene ID" value="LOC119740557"/>
</dbReference>
<dbReference type="GO" id="GO:0005615">
    <property type="term" value="C:extracellular space"/>
    <property type="evidence" value="ECO:0007669"/>
    <property type="project" value="TreeGrafter"/>
</dbReference>
<dbReference type="Pfam" id="PF00082">
    <property type="entry name" value="Peptidase_S8"/>
    <property type="match status" value="1"/>
</dbReference>
<dbReference type="GeneID" id="119740557"/>
<proteinExistence type="inferred from homology"/>
<name>A0A914B7P5_PATMI</name>
<dbReference type="PROSITE" id="PS00138">
    <property type="entry name" value="SUBTILASE_SER"/>
    <property type="match status" value="1"/>
</dbReference>
<dbReference type="GO" id="GO:0004252">
    <property type="term" value="F:serine-type endopeptidase activity"/>
    <property type="evidence" value="ECO:0007669"/>
    <property type="project" value="InterPro"/>
</dbReference>
<dbReference type="OrthoDB" id="206201at2759"/>
<dbReference type="AlphaFoldDB" id="A0A914B7P5"/>
<feature type="domain" description="Peptidase S8/S53" evidence="6">
    <location>
        <begin position="14"/>
        <end position="154"/>
    </location>
</feature>
<dbReference type="GO" id="GO:0006508">
    <property type="term" value="P:proteolysis"/>
    <property type="evidence" value="ECO:0007669"/>
    <property type="project" value="UniProtKB-KW"/>
</dbReference>
<keyword evidence="4" id="KW-0720">Serine protease</keyword>
<evidence type="ECO:0000256" key="4">
    <source>
        <dbReference type="ARBA" id="ARBA00022825"/>
    </source>
</evidence>
<dbReference type="InterPro" id="IPR023828">
    <property type="entry name" value="Peptidase_S8_Ser-AS"/>
</dbReference>
<dbReference type="OMA" id="INWATND"/>
<accession>A0A914B7P5</accession>
<evidence type="ECO:0000256" key="1">
    <source>
        <dbReference type="ARBA" id="ARBA00011073"/>
    </source>
</evidence>
<dbReference type="InterPro" id="IPR000209">
    <property type="entry name" value="Peptidase_S8/S53_dom"/>
</dbReference>
<evidence type="ECO:0000256" key="5">
    <source>
        <dbReference type="PROSITE-ProRule" id="PRU01240"/>
    </source>
</evidence>
<evidence type="ECO:0000313" key="8">
    <source>
        <dbReference type="Proteomes" id="UP000887568"/>
    </source>
</evidence>
<evidence type="ECO:0000313" key="7">
    <source>
        <dbReference type="EnsemblMetazoa" id="XP_038071830.1"/>
    </source>
</evidence>
<reference evidence="7" key="1">
    <citation type="submission" date="2022-11" db="UniProtKB">
        <authorList>
            <consortium name="EnsemblMetazoa"/>
        </authorList>
    </citation>
    <scope>IDENTIFICATION</scope>
</reference>
<keyword evidence="2" id="KW-0645">Protease</keyword>
<dbReference type="RefSeq" id="XP_038071830.1">
    <property type="nucleotide sequence ID" value="XM_038215902.1"/>
</dbReference>
<dbReference type="Proteomes" id="UP000887568">
    <property type="component" value="Unplaced"/>
</dbReference>
<comment type="caution">
    <text evidence="5">Lacks conserved residue(s) required for the propagation of feature annotation.</text>
</comment>
<dbReference type="InterPro" id="IPR036852">
    <property type="entry name" value="Peptidase_S8/S53_dom_sf"/>
</dbReference>
<dbReference type="SUPFAM" id="SSF52743">
    <property type="entry name" value="Subtilisin-like"/>
    <property type="match status" value="1"/>
</dbReference>
<sequence length="171" mass="17811">MAALDIMTQTAVKPAVASISLGEGGTNQVLEDAVVSTMDKGFTVAVAAGNSNIDACQDYPANFKRVITVGASTKTDTRWYYSNHGSCVDIFAPGKDITGAYIGSDYKVETMSGTSEATPIVAGNNLAAAILLSTQKDLTHDQVKAKLLSNATPNVLQTPLPAGSPNLLLYV</sequence>
<dbReference type="PANTHER" id="PTHR43806:SF11">
    <property type="entry name" value="CEREVISIN-RELATED"/>
    <property type="match status" value="1"/>
</dbReference>
<dbReference type="PROSITE" id="PS51892">
    <property type="entry name" value="SUBTILASE"/>
    <property type="match status" value="1"/>
</dbReference>
<keyword evidence="8" id="KW-1185">Reference proteome</keyword>
<comment type="similarity">
    <text evidence="1 5">Belongs to the peptidase S8 family.</text>
</comment>